<dbReference type="Pfam" id="PF00583">
    <property type="entry name" value="Acetyltransf_1"/>
    <property type="match status" value="1"/>
</dbReference>
<evidence type="ECO:0000313" key="3">
    <source>
        <dbReference type="Proteomes" id="UP000092839"/>
    </source>
</evidence>
<proteinExistence type="predicted"/>
<evidence type="ECO:0000313" key="2">
    <source>
        <dbReference type="EMBL" id="ANV99548.1"/>
    </source>
</evidence>
<keyword evidence="2" id="KW-0808">Transferase</keyword>
<dbReference type="STRING" id="1274631.LMTR13_04485"/>
<protein>
    <submittedName>
        <fullName evidence="2">Acetyltransferase</fullName>
    </submittedName>
</protein>
<dbReference type="OrthoDB" id="8221935at2"/>
<dbReference type="EMBL" id="CP016428">
    <property type="protein sequence ID" value="ANV99548.1"/>
    <property type="molecule type" value="Genomic_DNA"/>
</dbReference>
<dbReference type="AlphaFoldDB" id="A0A1B1U9U8"/>
<dbReference type="GO" id="GO:0016747">
    <property type="term" value="F:acyltransferase activity, transferring groups other than amino-acyl groups"/>
    <property type="evidence" value="ECO:0007669"/>
    <property type="project" value="InterPro"/>
</dbReference>
<sequence length="210" mass="22702">MTPEIRQGRADDADFIARTILLAQRGPRPLGWFDFALAQAEPQVLDFIGRLAIAKPRSWYHVSQFLIAEIDGKPAAALCAMPSRETRDTMRSAIEEIALAVGMSGADILARGAYARPCWVQGGEEDWLIEHVASQPSARGRGLIQALIARALSEGGAAGFSRASITFVIGNDAAERCYAKAGFAFAEEKRDAAFEALTGSPGFRRFARGM</sequence>
<reference evidence="2 3" key="1">
    <citation type="submission" date="2016-07" db="EMBL/GenBank/DDBJ databases">
        <title>Complete genome sequence of Bradyrhizobium icense LMTR 13T, a potential inoculant strain isolated from lima bean (Phaseolus lunatus) in Peru.</title>
        <authorList>
            <person name="Ormeno-Orrillo E."/>
            <person name="Duran D."/>
            <person name="Rogel M.A."/>
            <person name="Rey L."/>
            <person name="Imperial J."/>
            <person name="Ruiz-Argueso T."/>
            <person name="Martinez-Romero E."/>
        </authorList>
    </citation>
    <scope>NUCLEOTIDE SEQUENCE [LARGE SCALE GENOMIC DNA]</scope>
    <source>
        <strain evidence="2 3">LMTR 13</strain>
    </source>
</reference>
<dbReference type="RefSeq" id="WP_065726848.1">
    <property type="nucleotide sequence ID" value="NZ_CP016428.1"/>
</dbReference>
<dbReference type="PROSITE" id="PS51186">
    <property type="entry name" value="GNAT"/>
    <property type="match status" value="1"/>
</dbReference>
<name>A0A1B1U9U8_9BRAD</name>
<evidence type="ECO:0000259" key="1">
    <source>
        <dbReference type="PROSITE" id="PS51186"/>
    </source>
</evidence>
<gene>
    <name evidence="2" type="ORF">LMTR13_04485</name>
</gene>
<dbReference type="Gene3D" id="3.40.630.30">
    <property type="match status" value="1"/>
</dbReference>
<feature type="domain" description="N-acetyltransferase" evidence="1">
    <location>
        <begin position="3"/>
        <end position="210"/>
    </location>
</feature>
<dbReference type="InterPro" id="IPR016181">
    <property type="entry name" value="Acyl_CoA_acyltransferase"/>
</dbReference>
<organism evidence="2 3">
    <name type="scientific">Bradyrhizobium icense</name>
    <dbReference type="NCBI Taxonomy" id="1274631"/>
    <lineage>
        <taxon>Bacteria</taxon>
        <taxon>Pseudomonadati</taxon>
        <taxon>Pseudomonadota</taxon>
        <taxon>Alphaproteobacteria</taxon>
        <taxon>Hyphomicrobiales</taxon>
        <taxon>Nitrobacteraceae</taxon>
        <taxon>Bradyrhizobium</taxon>
    </lineage>
</organism>
<dbReference type="Proteomes" id="UP000092839">
    <property type="component" value="Chromosome"/>
</dbReference>
<dbReference type="SUPFAM" id="SSF55729">
    <property type="entry name" value="Acyl-CoA N-acyltransferases (Nat)"/>
    <property type="match status" value="1"/>
</dbReference>
<dbReference type="KEGG" id="bic:LMTR13_04485"/>
<accession>A0A1B1U9U8</accession>
<keyword evidence="3" id="KW-1185">Reference proteome</keyword>
<dbReference type="InterPro" id="IPR000182">
    <property type="entry name" value="GNAT_dom"/>
</dbReference>